<dbReference type="GO" id="GO:0032259">
    <property type="term" value="P:methylation"/>
    <property type="evidence" value="ECO:0007669"/>
    <property type="project" value="UniProtKB-KW"/>
</dbReference>
<dbReference type="GO" id="GO:0016126">
    <property type="term" value="P:sterol biosynthetic process"/>
    <property type="evidence" value="ECO:0007669"/>
    <property type="project" value="TreeGrafter"/>
</dbReference>
<gene>
    <name evidence="4" type="ORF">HHL11_17985</name>
</gene>
<sequence length="293" mass="31307">MNVARASAGTVVAALASGLPASAELVNRYYGLCIPFYREFLGDHWHTGYYPADGACGPRDQLRMELVIADSARLAPGASVLDVGCGVGGTACHLAQVLGVHMRGLTPDAEQLALARGRASALRLEDRLAFDLGGASALPYPAGTFDAVLFFESACHFPDRPRFFAEALRVLRPGGVLAGEDWLAAGPQPARVLWSQRIATAWAIPALGSLDDYARQMAEAGFAVELARDMRGEMALLRGFIADAGRRDEVRAELADTPDLIRNSIIEGLLVLGEAAERGAFTIGRFLARKPEE</sequence>
<dbReference type="Proteomes" id="UP000541185">
    <property type="component" value="Unassembled WGS sequence"/>
</dbReference>
<dbReference type="GO" id="GO:0003838">
    <property type="term" value="F:sterol 24-C-methyltransferase activity"/>
    <property type="evidence" value="ECO:0007669"/>
    <property type="project" value="TreeGrafter"/>
</dbReference>
<protein>
    <submittedName>
        <fullName evidence="4">Methyltransferase domain-containing protein</fullName>
    </submittedName>
</protein>
<keyword evidence="4" id="KW-0489">Methyltransferase</keyword>
<dbReference type="CDD" id="cd02440">
    <property type="entry name" value="AdoMet_MTases"/>
    <property type="match status" value="1"/>
</dbReference>
<dbReference type="Gene3D" id="3.40.50.150">
    <property type="entry name" value="Vaccinia Virus protein VP39"/>
    <property type="match status" value="1"/>
</dbReference>
<evidence type="ECO:0000259" key="3">
    <source>
        <dbReference type="SMART" id="SM00828"/>
    </source>
</evidence>
<dbReference type="RefSeq" id="WP_169419723.1">
    <property type="nucleotide sequence ID" value="NZ_JABBFX010000001.1"/>
</dbReference>
<dbReference type="InterPro" id="IPR020803">
    <property type="entry name" value="MeTfrase_dom"/>
</dbReference>
<dbReference type="SUPFAM" id="SSF53335">
    <property type="entry name" value="S-adenosyl-L-methionine-dependent methyltransferases"/>
    <property type="match status" value="1"/>
</dbReference>
<organism evidence="4 5">
    <name type="scientific">Ramlibacter agri</name>
    <dbReference type="NCBI Taxonomy" id="2728837"/>
    <lineage>
        <taxon>Bacteria</taxon>
        <taxon>Pseudomonadati</taxon>
        <taxon>Pseudomonadota</taxon>
        <taxon>Betaproteobacteria</taxon>
        <taxon>Burkholderiales</taxon>
        <taxon>Comamonadaceae</taxon>
        <taxon>Ramlibacter</taxon>
    </lineage>
</organism>
<evidence type="ECO:0000256" key="1">
    <source>
        <dbReference type="ARBA" id="ARBA00022679"/>
    </source>
</evidence>
<keyword evidence="1 4" id="KW-0808">Transferase</keyword>
<feature type="domain" description="Polyketide synthase-like methyltransferase" evidence="3">
    <location>
        <begin position="72"/>
        <end position="291"/>
    </location>
</feature>
<accession>A0A848H4C2</accession>
<dbReference type="PANTHER" id="PTHR44068">
    <property type="entry name" value="ZGC:194242"/>
    <property type="match status" value="1"/>
</dbReference>
<keyword evidence="2" id="KW-0949">S-adenosyl-L-methionine</keyword>
<dbReference type="InterPro" id="IPR029063">
    <property type="entry name" value="SAM-dependent_MTases_sf"/>
</dbReference>
<evidence type="ECO:0000313" key="5">
    <source>
        <dbReference type="Proteomes" id="UP000541185"/>
    </source>
</evidence>
<dbReference type="EMBL" id="JABBFX010000001">
    <property type="protein sequence ID" value="NML45645.1"/>
    <property type="molecule type" value="Genomic_DNA"/>
</dbReference>
<keyword evidence="5" id="KW-1185">Reference proteome</keyword>
<name>A0A848H4C2_9BURK</name>
<dbReference type="Pfam" id="PF08241">
    <property type="entry name" value="Methyltransf_11"/>
    <property type="match status" value="1"/>
</dbReference>
<evidence type="ECO:0000256" key="2">
    <source>
        <dbReference type="ARBA" id="ARBA00022691"/>
    </source>
</evidence>
<evidence type="ECO:0000313" key="4">
    <source>
        <dbReference type="EMBL" id="NML45645.1"/>
    </source>
</evidence>
<dbReference type="SMART" id="SM00828">
    <property type="entry name" value="PKS_MT"/>
    <property type="match status" value="1"/>
</dbReference>
<dbReference type="PANTHER" id="PTHR44068:SF6">
    <property type="entry name" value="SAM-DEPENDENT METHYLTRANSFERASE ERG6_SMT-TYPE DOMAIN-CONTAINING PROTEIN"/>
    <property type="match status" value="1"/>
</dbReference>
<dbReference type="InterPro" id="IPR013216">
    <property type="entry name" value="Methyltransf_11"/>
</dbReference>
<proteinExistence type="predicted"/>
<dbReference type="InterPro" id="IPR050447">
    <property type="entry name" value="Erg6_SMT_methyltransf"/>
</dbReference>
<dbReference type="AlphaFoldDB" id="A0A848H4C2"/>
<comment type="caution">
    <text evidence="4">The sequence shown here is derived from an EMBL/GenBank/DDBJ whole genome shotgun (WGS) entry which is preliminary data.</text>
</comment>
<reference evidence="4 5" key="1">
    <citation type="submission" date="2020-04" db="EMBL/GenBank/DDBJ databases">
        <title>Ramlibacter sp. G-1-2-2 isolated from soil.</title>
        <authorList>
            <person name="Dahal R.H."/>
        </authorList>
    </citation>
    <scope>NUCLEOTIDE SEQUENCE [LARGE SCALE GENOMIC DNA]</scope>
    <source>
        <strain evidence="4 5">G-1-2-2</strain>
    </source>
</reference>